<dbReference type="Proteomes" id="UP000642488">
    <property type="component" value="Unassembled WGS sequence"/>
</dbReference>
<organism evidence="3 4">
    <name type="scientific">Palleronia pontilimi</name>
    <dbReference type="NCBI Taxonomy" id="1964209"/>
    <lineage>
        <taxon>Bacteria</taxon>
        <taxon>Pseudomonadati</taxon>
        <taxon>Pseudomonadota</taxon>
        <taxon>Alphaproteobacteria</taxon>
        <taxon>Rhodobacterales</taxon>
        <taxon>Roseobacteraceae</taxon>
        <taxon>Palleronia</taxon>
    </lineage>
</organism>
<dbReference type="EMBL" id="JAEKPD010000004">
    <property type="protein sequence ID" value="MBJ3762117.1"/>
    <property type="molecule type" value="Genomic_DNA"/>
</dbReference>
<evidence type="ECO:0000313" key="3">
    <source>
        <dbReference type="EMBL" id="MBJ3762117.1"/>
    </source>
</evidence>
<name>A0A934IFD8_9RHOB</name>
<dbReference type="SUPFAM" id="SSF54373">
    <property type="entry name" value="FAD-linked reductases, C-terminal domain"/>
    <property type="match status" value="1"/>
</dbReference>
<accession>A0A934IFD8</accession>
<protein>
    <submittedName>
        <fullName evidence="3">FAD-dependent oxidoreductase</fullName>
    </submittedName>
</protein>
<comment type="caution">
    <text evidence="3">The sequence shown here is derived from an EMBL/GenBank/DDBJ whole genome shotgun (WGS) entry which is preliminary data.</text>
</comment>
<gene>
    <name evidence="3" type="ORF">ILP92_05090</name>
</gene>
<dbReference type="InterPro" id="IPR002937">
    <property type="entry name" value="Amino_oxidase"/>
</dbReference>
<proteinExistence type="inferred from homology"/>
<dbReference type="PANTHER" id="PTHR43563:SF1">
    <property type="entry name" value="AMINE OXIDASE [FLAVIN-CONTAINING] B"/>
    <property type="match status" value="1"/>
</dbReference>
<evidence type="ECO:0000256" key="1">
    <source>
        <dbReference type="ARBA" id="ARBA00005995"/>
    </source>
</evidence>
<dbReference type="InterPro" id="IPR036188">
    <property type="entry name" value="FAD/NAD-bd_sf"/>
</dbReference>
<dbReference type="Pfam" id="PF01593">
    <property type="entry name" value="Amino_oxidase"/>
    <property type="match status" value="1"/>
</dbReference>
<dbReference type="PANTHER" id="PTHR43563">
    <property type="entry name" value="AMINE OXIDASE"/>
    <property type="match status" value="1"/>
</dbReference>
<keyword evidence="4" id="KW-1185">Reference proteome</keyword>
<evidence type="ECO:0000313" key="4">
    <source>
        <dbReference type="Proteomes" id="UP000642488"/>
    </source>
</evidence>
<dbReference type="Pfam" id="PF13450">
    <property type="entry name" value="NAD_binding_8"/>
    <property type="match status" value="1"/>
</dbReference>
<dbReference type="InterPro" id="IPR050703">
    <property type="entry name" value="Flavin_MAO"/>
</dbReference>
<feature type="domain" description="Amine oxidase" evidence="2">
    <location>
        <begin position="111"/>
        <end position="354"/>
    </location>
</feature>
<dbReference type="AlphaFoldDB" id="A0A934IFD8"/>
<dbReference type="Gene3D" id="3.50.50.60">
    <property type="entry name" value="FAD/NAD(P)-binding domain"/>
    <property type="match status" value="2"/>
</dbReference>
<comment type="similarity">
    <text evidence="1">Belongs to the flavin monoamine oxidase family.</text>
</comment>
<evidence type="ECO:0000259" key="2">
    <source>
        <dbReference type="Pfam" id="PF01593"/>
    </source>
</evidence>
<dbReference type="SUPFAM" id="SSF51905">
    <property type="entry name" value="FAD/NAD(P)-binding domain"/>
    <property type="match status" value="1"/>
</dbReference>
<reference evidence="3" key="1">
    <citation type="submission" date="2020-12" db="EMBL/GenBank/DDBJ databases">
        <title>Bacterial taxonomy.</title>
        <authorList>
            <person name="Pan X."/>
        </authorList>
    </citation>
    <scope>NUCLEOTIDE SEQUENCE</scope>
    <source>
        <strain evidence="3">KCTC 52957</strain>
    </source>
</reference>
<sequence length="364" mass="38500">MSKTRTPPKTDVAIVGGGLSGLALAEMLHRHGVDVQLFEARTRLGGRIDSLRAPDGAVDLGPSWFWPGQHRIAELTAALGLRAFPQFALGDVCVEDELGRVQRGRGFASMEGAFRLAGGLTGLIEGLAVRLPQDRLHLGCPVVGLGRDGTVNLANGDICRARQMVVTAPPRVAANLGFDPALAPETMRALSAIPTWMAGHAKFVAVYDRPFWRDAGLSGDASSRRGPLMEMHDASGPEGTPAALFGFLGIPAAQRAGRADDITAEALRQLGRIFGPEALHPGTCSLKDWSRDPETATDLDQLPTAGHPAYHLPTALTGLWDGRLHFAQTETARDMGGLMEGALDSAERVAAQILGRPAEPLGLG</sequence>
<dbReference type="GO" id="GO:0016491">
    <property type="term" value="F:oxidoreductase activity"/>
    <property type="evidence" value="ECO:0007669"/>
    <property type="project" value="InterPro"/>
</dbReference>
<dbReference type="PRINTS" id="PR00419">
    <property type="entry name" value="ADXRDTASE"/>
</dbReference>